<keyword evidence="7" id="KW-1185">Reference proteome</keyword>
<dbReference type="GeneID" id="113202286"/>
<dbReference type="Pfam" id="PF09320">
    <property type="entry name" value="DUF1977"/>
    <property type="match status" value="1"/>
</dbReference>
<dbReference type="AlphaFoldDB" id="A0A6J1RZ36"/>
<sequence>MESNRDEAERCIEFAERFILDGKVDKAEKFLNKAERLFPTPRAKELLERVKFTQQSGGNEGPQQRKSSASAPSNESSSTKKDTPSADYNKDHVEAVKRIKKCKDYYEILGVDKEATDSEIKKAYKKLALQLHPDKNKAPGAAEAFKAIGNAVAVLTNEEKRKQYDLYGSSEERVSHSHSQAHEYNYSRGFEADLTAEELFNLFFGGGLPSQNVYVRRGGRWQRTAEHHSHQRGEPSNYGVAMQMLPILLLILLSMMSGFFISDPIYSLQPSSKFSVPRKTMNLKISYYVKENFHTEHQGSMRRLEMSVEEDYMQNLRQACYREKNYRETLFWKARNFGDRDLFEKAQNMRLSNCEQLQNLQGVH</sequence>
<reference evidence="8" key="1">
    <citation type="submission" date="2025-08" db="UniProtKB">
        <authorList>
            <consortium name="RefSeq"/>
        </authorList>
    </citation>
    <scope>IDENTIFICATION</scope>
    <source>
        <tissue evidence="8">Whole organism</tissue>
    </source>
</reference>
<keyword evidence="4" id="KW-0472">Membrane</keyword>
<evidence type="ECO:0000256" key="4">
    <source>
        <dbReference type="ARBA" id="ARBA00023136"/>
    </source>
</evidence>
<dbReference type="SMART" id="SM00271">
    <property type="entry name" value="DnaJ"/>
    <property type="match status" value="1"/>
</dbReference>
<feature type="compositionally biased region" description="Low complexity" evidence="5">
    <location>
        <begin position="67"/>
        <end position="77"/>
    </location>
</feature>
<name>A0A6J1RZ36_FRAOC</name>
<dbReference type="GO" id="GO:0030544">
    <property type="term" value="F:Hsp70 protein binding"/>
    <property type="evidence" value="ECO:0007669"/>
    <property type="project" value="TreeGrafter"/>
</dbReference>
<dbReference type="InterPro" id="IPR015399">
    <property type="entry name" value="DUF1977_DnaJ-like"/>
</dbReference>
<dbReference type="Pfam" id="PF00226">
    <property type="entry name" value="DnaJ"/>
    <property type="match status" value="1"/>
</dbReference>
<feature type="compositionally biased region" description="Polar residues" evidence="5">
    <location>
        <begin position="52"/>
        <end position="66"/>
    </location>
</feature>
<dbReference type="FunFam" id="1.10.287.110:FF:000103">
    <property type="entry name" value="DnaJ subfamily B member"/>
    <property type="match status" value="1"/>
</dbReference>
<organism evidence="7 8">
    <name type="scientific">Frankliniella occidentalis</name>
    <name type="common">Western flower thrips</name>
    <name type="synonym">Euthrips occidentalis</name>
    <dbReference type="NCBI Taxonomy" id="133901"/>
    <lineage>
        <taxon>Eukaryota</taxon>
        <taxon>Metazoa</taxon>
        <taxon>Ecdysozoa</taxon>
        <taxon>Arthropoda</taxon>
        <taxon>Hexapoda</taxon>
        <taxon>Insecta</taxon>
        <taxon>Pterygota</taxon>
        <taxon>Neoptera</taxon>
        <taxon>Paraneoptera</taxon>
        <taxon>Thysanoptera</taxon>
        <taxon>Terebrantia</taxon>
        <taxon>Thripoidea</taxon>
        <taxon>Thripidae</taxon>
        <taxon>Frankliniella</taxon>
    </lineage>
</organism>
<dbReference type="CDD" id="cd06257">
    <property type="entry name" value="DnaJ"/>
    <property type="match status" value="1"/>
</dbReference>
<dbReference type="GO" id="GO:0005789">
    <property type="term" value="C:endoplasmic reticulum membrane"/>
    <property type="evidence" value="ECO:0007669"/>
    <property type="project" value="TreeGrafter"/>
</dbReference>
<evidence type="ECO:0000256" key="2">
    <source>
        <dbReference type="ARBA" id="ARBA00022692"/>
    </source>
</evidence>
<protein>
    <submittedName>
        <fullName evidence="8">DnaJ homolog subfamily B member 14</fullName>
    </submittedName>
</protein>
<evidence type="ECO:0000259" key="6">
    <source>
        <dbReference type="PROSITE" id="PS50076"/>
    </source>
</evidence>
<comment type="subcellular location">
    <subcellularLocation>
        <location evidence="1">Membrane</location>
        <topology evidence="1">Single-pass membrane protein</topology>
    </subcellularLocation>
</comment>
<dbReference type="InterPro" id="IPR036869">
    <property type="entry name" value="J_dom_sf"/>
</dbReference>
<dbReference type="PRINTS" id="PR00625">
    <property type="entry name" value="JDOMAIN"/>
</dbReference>
<proteinExistence type="predicted"/>
<accession>A0A6J1RZ36</accession>
<evidence type="ECO:0000313" key="7">
    <source>
        <dbReference type="Proteomes" id="UP000504606"/>
    </source>
</evidence>
<dbReference type="KEGG" id="foc:113202286"/>
<dbReference type="PROSITE" id="PS50076">
    <property type="entry name" value="DNAJ_2"/>
    <property type="match status" value="1"/>
</dbReference>
<feature type="compositionally biased region" description="Basic and acidic residues" evidence="5">
    <location>
        <begin position="78"/>
        <end position="90"/>
    </location>
</feature>
<feature type="region of interest" description="Disordered" evidence="5">
    <location>
        <begin position="48"/>
        <end position="90"/>
    </location>
</feature>
<dbReference type="RefSeq" id="XP_026272210.1">
    <property type="nucleotide sequence ID" value="XM_026416425.2"/>
</dbReference>
<feature type="domain" description="J" evidence="6">
    <location>
        <begin position="104"/>
        <end position="168"/>
    </location>
</feature>
<dbReference type="PANTHER" id="PTHR43908:SF3">
    <property type="entry name" value="AT29763P-RELATED"/>
    <property type="match status" value="1"/>
</dbReference>
<dbReference type="GO" id="GO:0071218">
    <property type="term" value="P:cellular response to misfolded protein"/>
    <property type="evidence" value="ECO:0007669"/>
    <property type="project" value="TreeGrafter"/>
</dbReference>
<evidence type="ECO:0000256" key="1">
    <source>
        <dbReference type="ARBA" id="ARBA00004167"/>
    </source>
</evidence>
<keyword evidence="2" id="KW-0812">Transmembrane</keyword>
<evidence type="ECO:0000256" key="3">
    <source>
        <dbReference type="ARBA" id="ARBA00022989"/>
    </source>
</evidence>
<dbReference type="SUPFAM" id="SSF46565">
    <property type="entry name" value="Chaperone J-domain"/>
    <property type="match status" value="1"/>
</dbReference>
<dbReference type="Gene3D" id="1.10.287.110">
    <property type="entry name" value="DnaJ domain"/>
    <property type="match status" value="1"/>
</dbReference>
<dbReference type="Proteomes" id="UP000504606">
    <property type="component" value="Unplaced"/>
</dbReference>
<keyword evidence="3" id="KW-1133">Transmembrane helix</keyword>
<evidence type="ECO:0000256" key="5">
    <source>
        <dbReference type="SAM" id="MobiDB-lite"/>
    </source>
</evidence>
<dbReference type="InterPro" id="IPR051100">
    <property type="entry name" value="DnaJ_subfamily_B/C"/>
</dbReference>
<gene>
    <name evidence="8" type="primary">LOC113202286</name>
</gene>
<dbReference type="OrthoDB" id="442087at2759"/>
<evidence type="ECO:0000313" key="8">
    <source>
        <dbReference type="RefSeq" id="XP_026272210.1"/>
    </source>
</evidence>
<dbReference type="InterPro" id="IPR001623">
    <property type="entry name" value="DnaJ_domain"/>
</dbReference>
<dbReference type="PANTHER" id="PTHR43908">
    <property type="entry name" value="AT29763P-RELATED"/>
    <property type="match status" value="1"/>
</dbReference>